<gene>
    <name evidence="1" type="ORF">GCM10011611_31100</name>
</gene>
<dbReference type="AlphaFoldDB" id="A0A8J2YUU1"/>
<dbReference type="EMBL" id="BMJQ01000007">
    <property type="protein sequence ID" value="GGF22828.1"/>
    <property type="molecule type" value="Genomic_DNA"/>
</dbReference>
<keyword evidence="2" id="KW-1185">Reference proteome</keyword>
<evidence type="ECO:0000313" key="1">
    <source>
        <dbReference type="EMBL" id="GGF22828.1"/>
    </source>
</evidence>
<reference evidence="1" key="1">
    <citation type="journal article" date="2014" name="Int. J. Syst. Evol. Microbiol.">
        <title>Complete genome sequence of Corynebacterium casei LMG S-19264T (=DSM 44701T), isolated from a smear-ripened cheese.</title>
        <authorList>
            <consortium name="US DOE Joint Genome Institute (JGI-PGF)"/>
            <person name="Walter F."/>
            <person name="Albersmeier A."/>
            <person name="Kalinowski J."/>
            <person name="Ruckert C."/>
        </authorList>
    </citation>
    <scope>NUCLEOTIDE SEQUENCE</scope>
    <source>
        <strain evidence="1">CGMCC 1.15725</strain>
    </source>
</reference>
<organism evidence="1 2">
    <name type="scientific">Aliidongia dinghuensis</name>
    <dbReference type="NCBI Taxonomy" id="1867774"/>
    <lineage>
        <taxon>Bacteria</taxon>
        <taxon>Pseudomonadati</taxon>
        <taxon>Pseudomonadota</taxon>
        <taxon>Alphaproteobacteria</taxon>
        <taxon>Rhodospirillales</taxon>
        <taxon>Dongiaceae</taxon>
        <taxon>Aliidongia</taxon>
    </lineage>
</organism>
<evidence type="ECO:0000313" key="2">
    <source>
        <dbReference type="Proteomes" id="UP000646365"/>
    </source>
</evidence>
<dbReference type="Proteomes" id="UP000646365">
    <property type="component" value="Unassembled WGS sequence"/>
</dbReference>
<sequence length="144" mass="16498">MPRGIRLHNPGWLERIGIDWRGMAPDQSIDPRLVVFAGPEWGIRALARTLLGYQHQEGRHTIAGLVSRFRPPEQYDVPAYNRWIAASLDKRPSDRVSLDEPPILMGFVQAIINRENGPLPTDRAVWYPRETIARGLKLAHGRRY</sequence>
<comment type="caution">
    <text evidence="1">The sequence shown here is derived from an EMBL/GenBank/DDBJ whole genome shotgun (WGS) entry which is preliminary data.</text>
</comment>
<protein>
    <submittedName>
        <fullName evidence="1">Uncharacterized protein</fullName>
    </submittedName>
</protein>
<proteinExistence type="predicted"/>
<name>A0A8J2YUU1_9PROT</name>
<accession>A0A8J2YUU1</accession>
<reference evidence="1" key="2">
    <citation type="submission" date="2020-09" db="EMBL/GenBank/DDBJ databases">
        <authorList>
            <person name="Sun Q."/>
            <person name="Zhou Y."/>
        </authorList>
    </citation>
    <scope>NUCLEOTIDE SEQUENCE</scope>
    <source>
        <strain evidence="1">CGMCC 1.15725</strain>
    </source>
</reference>